<keyword evidence="2" id="KW-0521">NADP</keyword>
<dbReference type="PANTHER" id="PTHR43150:SF2">
    <property type="entry name" value="HYPERKINETIC, ISOFORM M"/>
    <property type="match status" value="1"/>
</dbReference>
<dbReference type="PANTHER" id="PTHR43150">
    <property type="entry name" value="HYPERKINETIC, ISOFORM M"/>
    <property type="match status" value="1"/>
</dbReference>
<organism evidence="5 6">
    <name type="scientific">Pythium oligandrum</name>
    <name type="common">Mycoparasitic fungus</name>
    <dbReference type="NCBI Taxonomy" id="41045"/>
    <lineage>
        <taxon>Eukaryota</taxon>
        <taxon>Sar</taxon>
        <taxon>Stramenopiles</taxon>
        <taxon>Oomycota</taxon>
        <taxon>Peronosporomycetes</taxon>
        <taxon>Pythiales</taxon>
        <taxon>Pythiaceae</taxon>
        <taxon>Pythium</taxon>
    </lineage>
</organism>
<comment type="similarity">
    <text evidence="1">Belongs to the shaker potassium channel beta subunit family.</text>
</comment>
<dbReference type="GO" id="GO:0016491">
    <property type="term" value="F:oxidoreductase activity"/>
    <property type="evidence" value="ECO:0007669"/>
    <property type="project" value="UniProtKB-KW"/>
</dbReference>
<evidence type="ECO:0000256" key="3">
    <source>
        <dbReference type="ARBA" id="ARBA00023002"/>
    </source>
</evidence>
<evidence type="ECO:0000256" key="2">
    <source>
        <dbReference type="ARBA" id="ARBA00022857"/>
    </source>
</evidence>
<dbReference type="Gene3D" id="3.20.20.100">
    <property type="entry name" value="NADP-dependent oxidoreductase domain"/>
    <property type="match status" value="1"/>
</dbReference>
<dbReference type="PRINTS" id="PR01577">
    <property type="entry name" value="KCNABCHANNEL"/>
</dbReference>
<gene>
    <name evidence="5" type="ORF">Poli38472_007231</name>
</gene>
<proteinExistence type="inferred from homology"/>
<keyword evidence="3" id="KW-0560">Oxidoreductase</keyword>
<dbReference type="InterPro" id="IPR023210">
    <property type="entry name" value="NADP_OxRdtase_dom"/>
</dbReference>
<dbReference type="InterPro" id="IPR005399">
    <property type="entry name" value="K_chnl_volt-dep_bsu_KCNAB-rel"/>
</dbReference>
<evidence type="ECO:0000256" key="1">
    <source>
        <dbReference type="ARBA" id="ARBA00006515"/>
    </source>
</evidence>
<sequence length="349" mass="39401">MKYRLLGNSGLLVSRFAFGWFMIKERAPTVEQAYAIMERAFQYGVNFVDTAECYVDGESEVVLGQVVDKGIERGVWTRDDLVISTKIFFGTKYFSSGMQAGLNTLGLSRKHIVEGTKASLKRLGLDYVDLIFCHRPDPATPMEETVRAMTHVIEQGWAFYWGTSEWSAHDIREACEVADRLGLIRPIFDQCEYNIFERSRVEYEFADLYKKYGYGLTTYSPLGGGILTGKYTQGIPQGSRLDHPFYKGVTDIILQKAKKAVEIEAIAKDLRCTLPQLALAWCAANEHVSTVLFSATSTNQLDENMKAVAIIDKMTPEIKANIDEIVKFTPEVLPRYSEQVMGLRGIYLE</sequence>
<protein>
    <recommendedName>
        <fullName evidence="4">NADP-dependent oxidoreductase domain-containing protein</fullName>
    </recommendedName>
</protein>
<evidence type="ECO:0000259" key="4">
    <source>
        <dbReference type="Pfam" id="PF00248"/>
    </source>
</evidence>
<dbReference type="EMBL" id="SPLM01000110">
    <property type="protein sequence ID" value="TMW59086.1"/>
    <property type="molecule type" value="Genomic_DNA"/>
</dbReference>
<dbReference type="OrthoDB" id="2310150at2759"/>
<feature type="domain" description="NADP-dependent oxidoreductase" evidence="4">
    <location>
        <begin position="19"/>
        <end position="325"/>
    </location>
</feature>
<dbReference type="SUPFAM" id="SSF51430">
    <property type="entry name" value="NAD(P)-linked oxidoreductase"/>
    <property type="match status" value="1"/>
</dbReference>
<reference evidence="5" key="1">
    <citation type="submission" date="2019-03" db="EMBL/GenBank/DDBJ databases">
        <title>Long read genome sequence of the mycoparasitic Pythium oligandrum ATCC 38472 isolated from sugarbeet rhizosphere.</title>
        <authorList>
            <person name="Gaulin E."/>
        </authorList>
    </citation>
    <scope>NUCLEOTIDE SEQUENCE</scope>
    <source>
        <strain evidence="5">ATCC 38472_TT</strain>
    </source>
</reference>
<evidence type="ECO:0000313" key="5">
    <source>
        <dbReference type="EMBL" id="TMW59086.1"/>
    </source>
</evidence>
<keyword evidence="6" id="KW-1185">Reference proteome</keyword>
<dbReference type="Pfam" id="PF00248">
    <property type="entry name" value="Aldo_ket_red"/>
    <property type="match status" value="1"/>
</dbReference>
<accession>A0A8K1FE63</accession>
<evidence type="ECO:0000313" key="6">
    <source>
        <dbReference type="Proteomes" id="UP000794436"/>
    </source>
</evidence>
<name>A0A8K1FE63_PYTOL</name>
<dbReference type="InterPro" id="IPR036812">
    <property type="entry name" value="NAD(P)_OxRdtase_dom_sf"/>
</dbReference>
<dbReference type="AlphaFoldDB" id="A0A8K1FE63"/>
<dbReference type="Proteomes" id="UP000794436">
    <property type="component" value="Unassembled WGS sequence"/>
</dbReference>
<comment type="caution">
    <text evidence="5">The sequence shown here is derived from an EMBL/GenBank/DDBJ whole genome shotgun (WGS) entry which is preliminary data.</text>
</comment>